<feature type="compositionally biased region" description="Acidic residues" evidence="1">
    <location>
        <begin position="38"/>
        <end position="63"/>
    </location>
</feature>
<protein>
    <submittedName>
        <fullName evidence="2">Uncharacterized protein</fullName>
    </submittedName>
</protein>
<reference evidence="2 3" key="1">
    <citation type="submission" date="2019-09" db="EMBL/GenBank/DDBJ databases">
        <title>A chromosome-level genome assembly of the Chinese tupelo Nyssa sinensis.</title>
        <authorList>
            <person name="Yang X."/>
            <person name="Kang M."/>
            <person name="Yang Y."/>
            <person name="Xiong H."/>
            <person name="Wang M."/>
            <person name="Zhang Z."/>
            <person name="Wang Z."/>
            <person name="Wu H."/>
            <person name="Ma T."/>
            <person name="Liu J."/>
            <person name="Xi Z."/>
        </authorList>
    </citation>
    <scope>NUCLEOTIDE SEQUENCE [LARGE SCALE GENOMIC DNA]</scope>
    <source>
        <strain evidence="2">J267</strain>
        <tissue evidence="2">Leaf</tissue>
    </source>
</reference>
<dbReference type="Proteomes" id="UP000325577">
    <property type="component" value="Linkage Group LG11"/>
</dbReference>
<dbReference type="AlphaFoldDB" id="A0A5J5BNX2"/>
<dbReference type="EMBL" id="CM018034">
    <property type="protein sequence ID" value="KAA8544416.1"/>
    <property type="molecule type" value="Genomic_DNA"/>
</dbReference>
<organism evidence="2 3">
    <name type="scientific">Nyssa sinensis</name>
    <dbReference type="NCBI Taxonomy" id="561372"/>
    <lineage>
        <taxon>Eukaryota</taxon>
        <taxon>Viridiplantae</taxon>
        <taxon>Streptophyta</taxon>
        <taxon>Embryophyta</taxon>
        <taxon>Tracheophyta</taxon>
        <taxon>Spermatophyta</taxon>
        <taxon>Magnoliopsida</taxon>
        <taxon>eudicotyledons</taxon>
        <taxon>Gunneridae</taxon>
        <taxon>Pentapetalae</taxon>
        <taxon>asterids</taxon>
        <taxon>Cornales</taxon>
        <taxon>Nyssaceae</taxon>
        <taxon>Nyssa</taxon>
    </lineage>
</organism>
<proteinExistence type="predicted"/>
<evidence type="ECO:0000256" key="1">
    <source>
        <dbReference type="SAM" id="MobiDB-lite"/>
    </source>
</evidence>
<evidence type="ECO:0000313" key="2">
    <source>
        <dbReference type="EMBL" id="KAA8544416.1"/>
    </source>
</evidence>
<name>A0A5J5BNX2_9ASTE</name>
<feature type="region of interest" description="Disordered" evidence="1">
    <location>
        <begin position="28"/>
        <end position="73"/>
    </location>
</feature>
<evidence type="ECO:0000313" key="3">
    <source>
        <dbReference type="Proteomes" id="UP000325577"/>
    </source>
</evidence>
<keyword evidence="3" id="KW-1185">Reference proteome</keyword>
<sequence length="145" mass="15140">MGNGGAASFGFLENLTIRSARNVLNQEAPSIHEKNVNMDDEVDQLDAGDDFDKDVDKEVDEGSSDSNLNALPVVGEVSGEMEGNKGNEEVAGSLASNHNAHALPDTGLNEGLLEGERIGLGKKGCEVGFQAFGGIVGPSPFFYGT</sequence>
<gene>
    <name evidence="2" type="ORF">F0562_022428</name>
</gene>
<accession>A0A5J5BNX2</accession>